<dbReference type="InterPro" id="IPR004046">
    <property type="entry name" value="GST_C"/>
</dbReference>
<dbReference type="Gene3D" id="1.20.1050.10">
    <property type="match status" value="1"/>
</dbReference>
<evidence type="ECO:0000313" key="3">
    <source>
        <dbReference type="EMBL" id="KAG0689074.1"/>
    </source>
</evidence>
<dbReference type="PROSITE" id="PS50405">
    <property type="entry name" value="GST_CTER"/>
    <property type="match status" value="1"/>
</dbReference>
<feature type="domain" description="GST C-terminal" evidence="2">
    <location>
        <begin position="84"/>
        <end position="189"/>
    </location>
</feature>
<dbReference type="Pfam" id="PF00043">
    <property type="entry name" value="GST_C"/>
    <property type="match status" value="1"/>
</dbReference>
<proteinExistence type="inferred from homology"/>
<dbReference type="PANTHER" id="PTHR43986:SF1">
    <property type="entry name" value="ELONGATION FACTOR 1-GAMMA"/>
    <property type="match status" value="1"/>
</dbReference>
<evidence type="ECO:0000256" key="1">
    <source>
        <dbReference type="RuleBase" id="RU003494"/>
    </source>
</evidence>
<dbReference type="AlphaFoldDB" id="A0A9P7BGR4"/>
<name>A0A9P7BGR4_9ASCO</name>
<dbReference type="InterPro" id="IPR050802">
    <property type="entry name" value="EF-GSTs"/>
</dbReference>
<dbReference type="GO" id="GO:0005737">
    <property type="term" value="C:cytoplasm"/>
    <property type="evidence" value="ECO:0007669"/>
    <property type="project" value="TreeGrafter"/>
</dbReference>
<protein>
    <recommendedName>
        <fullName evidence="2">GST C-terminal domain-containing protein</fullName>
    </recommendedName>
</protein>
<dbReference type="InterPro" id="IPR036249">
    <property type="entry name" value="Thioredoxin-like_sf"/>
</dbReference>
<dbReference type="InterPro" id="IPR004045">
    <property type="entry name" value="Glutathione_S-Trfase_N"/>
</dbReference>
<dbReference type="GO" id="GO:0005634">
    <property type="term" value="C:nucleus"/>
    <property type="evidence" value="ECO:0007669"/>
    <property type="project" value="TreeGrafter"/>
</dbReference>
<dbReference type="SUPFAM" id="SSF52833">
    <property type="entry name" value="Thioredoxin-like"/>
    <property type="match status" value="1"/>
</dbReference>
<gene>
    <name evidence="3" type="ORF">C6P40_000176</name>
</gene>
<dbReference type="FunFam" id="3.40.30.10:FF:000142">
    <property type="entry name" value="Elongation factor 1 gamma"/>
    <property type="match status" value="1"/>
</dbReference>
<evidence type="ECO:0000313" key="4">
    <source>
        <dbReference type="Proteomes" id="UP000697127"/>
    </source>
</evidence>
<dbReference type="SUPFAM" id="SSF47616">
    <property type="entry name" value="GST C-terminal domain-like"/>
    <property type="match status" value="1"/>
</dbReference>
<dbReference type="Pfam" id="PF02798">
    <property type="entry name" value="GST_N"/>
    <property type="match status" value="1"/>
</dbReference>
<reference evidence="3" key="1">
    <citation type="submission" date="2020-11" db="EMBL/GenBank/DDBJ databases">
        <title>Kefir isolates.</title>
        <authorList>
            <person name="Marcisauskas S."/>
            <person name="Kim Y."/>
            <person name="Blasche S."/>
        </authorList>
    </citation>
    <scope>NUCLEOTIDE SEQUENCE</scope>
    <source>
        <strain evidence="3">Olga-1</strain>
    </source>
</reference>
<dbReference type="PANTHER" id="PTHR43986">
    <property type="entry name" value="ELONGATION FACTOR 1-GAMMA"/>
    <property type="match status" value="1"/>
</dbReference>
<dbReference type="GO" id="GO:0006414">
    <property type="term" value="P:translational elongation"/>
    <property type="evidence" value="ECO:0007669"/>
    <property type="project" value="TreeGrafter"/>
</dbReference>
<comment type="caution">
    <text evidence="3">The sequence shown here is derived from an EMBL/GenBank/DDBJ whole genome shotgun (WGS) entry which is preliminary data.</text>
</comment>
<accession>A0A9P7BGR4</accession>
<dbReference type="Gene3D" id="3.40.30.10">
    <property type="entry name" value="Glutaredoxin"/>
    <property type="match status" value="1"/>
</dbReference>
<dbReference type="InterPro" id="IPR010987">
    <property type="entry name" value="Glutathione-S-Trfase_C-like"/>
</dbReference>
<comment type="similarity">
    <text evidence="1">Belongs to the GST superfamily.</text>
</comment>
<organism evidence="3 4">
    <name type="scientific">Pichia californica</name>
    <dbReference type="NCBI Taxonomy" id="460514"/>
    <lineage>
        <taxon>Eukaryota</taxon>
        <taxon>Fungi</taxon>
        <taxon>Dikarya</taxon>
        <taxon>Ascomycota</taxon>
        <taxon>Saccharomycotina</taxon>
        <taxon>Pichiomycetes</taxon>
        <taxon>Pichiales</taxon>
        <taxon>Pichiaceae</taxon>
        <taxon>Pichia</taxon>
    </lineage>
</organism>
<dbReference type="Proteomes" id="UP000697127">
    <property type="component" value="Unassembled WGS sequence"/>
</dbReference>
<sequence length="189" mass="21745">MAKNGTIYILEGSSRANWLGKLAKFLDLDFDVVEPKSVANFNDEFPLHKIPAIVTDKGVKITEALAIIYYLIAISNKKELYGSNIDETTQVIRWLAFFNQDFLIGLGTWRRSVNDDEKEKNLSILKSYFVYVDNELKSRKYLALPDRITVADIFTYNILKKVSLTLPLTEYQSLSKWLAEIETHPVFKN</sequence>
<dbReference type="InterPro" id="IPR036282">
    <property type="entry name" value="Glutathione-S-Trfase_C_sf"/>
</dbReference>
<evidence type="ECO:0000259" key="2">
    <source>
        <dbReference type="PROSITE" id="PS50405"/>
    </source>
</evidence>
<dbReference type="EMBL" id="PUHW01000103">
    <property type="protein sequence ID" value="KAG0689074.1"/>
    <property type="molecule type" value="Genomic_DNA"/>
</dbReference>
<keyword evidence="4" id="KW-1185">Reference proteome</keyword>